<evidence type="ECO:0000256" key="8">
    <source>
        <dbReference type="HAMAP-Rule" id="MF_00301"/>
    </source>
</evidence>
<comment type="catalytic activity">
    <reaction evidence="8">
        <text>L-homoserine + ATP = O-phospho-L-homoserine + ADP + H(+)</text>
        <dbReference type="Rhea" id="RHEA:13985"/>
        <dbReference type="ChEBI" id="CHEBI:15378"/>
        <dbReference type="ChEBI" id="CHEBI:30616"/>
        <dbReference type="ChEBI" id="CHEBI:57476"/>
        <dbReference type="ChEBI" id="CHEBI:57590"/>
        <dbReference type="ChEBI" id="CHEBI:456216"/>
        <dbReference type="EC" id="2.7.1.39"/>
    </reaction>
</comment>
<evidence type="ECO:0000256" key="4">
    <source>
        <dbReference type="ARBA" id="ARBA00022741"/>
    </source>
</evidence>
<comment type="pathway">
    <text evidence="8">Amino-acid biosynthesis; L-threonine biosynthesis; L-threonine from L-aspartate: step 4/5.</text>
</comment>
<dbReference type="UniPathway" id="UPA00050">
    <property type="reaction ID" value="UER00064"/>
</dbReference>
<comment type="similarity">
    <text evidence="7 8">Belongs to the pseudomonas-type ThrB family.</text>
</comment>
<keyword evidence="5 8" id="KW-0418">Kinase</keyword>
<keyword evidence="2 8" id="KW-0808">Transferase</keyword>
<organism evidence="11 12">
    <name type="scientific">Amphritea opalescens</name>
    <dbReference type="NCBI Taxonomy" id="2490544"/>
    <lineage>
        <taxon>Bacteria</taxon>
        <taxon>Pseudomonadati</taxon>
        <taxon>Pseudomonadota</taxon>
        <taxon>Gammaproteobacteria</taxon>
        <taxon>Oceanospirillales</taxon>
        <taxon>Oceanospirillaceae</taxon>
        <taxon>Amphritea</taxon>
    </lineage>
</organism>
<evidence type="ECO:0000256" key="9">
    <source>
        <dbReference type="NCBIfam" id="TIGR00938"/>
    </source>
</evidence>
<keyword evidence="6 8" id="KW-0067">ATP-binding</keyword>
<comment type="caution">
    <text evidence="11">The sequence shown here is derived from an EMBL/GenBank/DDBJ whole genome shotgun (WGS) entry which is preliminary data.</text>
</comment>
<evidence type="ECO:0000256" key="2">
    <source>
        <dbReference type="ARBA" id="ARBA00022679"/>
    </source>
</evidence>
<dbReference type="SUPFAM" id="SSF56112">
    <property type="entry name" value="Protein kinase-like (PK-like)"/>
    <property type="match status" value="1"/>
</dbReference>
<dbReference type="GO" id="GO:0009088">
    <property type="term" value="P:threonine biosynthetic process"/>
    <property type="evidence" value="ECO:0007669"/>
    <property type="project" value="UniProtKB-UniRule"/>
</dbReference>
<dbReference type="Gene3D" id="3.30.200.20">
    <property type="entry name" value="Phosphorylase Kinase, domain 1"/>
    <property type="match status" value="1"/>
</dbReference>
<evidence type="ECO:0000256" key="7">
    <source>
        <dbReference type="ARBA" id="ARBA00038240"/>
    </source>
</evidence>
<dbReference type="PANTHER" id="PTHR21064:SF6">
    <property type="entry name" value="AMINOGLYCOSIDE PHOSPHOTRANSFERASE DOMAIN-CONTAINING PROTEIN"/>
    <property type="match status" value="1"/>
</dbReference>
<evidence type="ECO:0000256" key="6">
    <source>
        <dbReference type="ARBA" id="ARBA00022840"/>
    </source>
</evidence>
<gene>
    <name evidence="8" type="primary">thrB</name>
    <name evidence="11" type="ORF">EH243_11895</name>
</gene>
<keyword evidence="12" id="KW-1185">Reference proteome</keyword>
<dbReference type="InterPro" id="IPR050249">
    <property type="entry name" value="Pseudomonas-type_ThrB"/>
</dbReference>
<evidence type="ECO:0000259" key="10">
    <source>
        <dbReference type="Pfam" id="PF01636"/>
    </source>
</evidence>
<proteinExistence type="inferred from homology"/>
<keyword evidence="1 8" id="KW-0028">Amino-acid biosynthesis</keyword>
<dbReference type="NCBIfam" id="TIGR00938">
    <property type="entry name" value="thrB_alt"/>
    <property type="match status" value="1"/>
</dbReference>
<evidence type="ECO:0000256" key="1">
    <source>
        <dbReference type="ARBA" id="ARBA00022605"/>
    </source>
</evidence>
<feature type="domain" description="Aminoglycoside phosphotransferase" evidence="10">
    <location>
        <begin position="27"/>
        <end position="260"/>
    </location>
</feature>
<dbReference type="InterPro" id="IPR002575">
    <property type="entry name" value="Aminoglycoside_PTrfase"/>
</dbReference>
<reference evidence="11 12" key="1">
    <citation type="submission" date="2018-11" db="EMBL/GenBank/DDBJ databases">
        <title>The draft genome sequence of Amphritea opalescens ANRC-JH13T.</title>
        <authorList>
            <person name="Fang Z."/>
            <person name="Zhang Y."/>
            <person name="Han X."/>
        </authorList>
    </citation>
    <scope>NUCLEOTIDE SEQUENCE [LARGE SCALE GENOMIC DNA]</scope>
    <source>
        <strain evidence="11 12">ANRC-JH13</strain>
    </source>
</reference>
<dbReference type="RefSeq" id="WP_126158894.1">
    <property type="nucleotide sequence ID" value="NZ_RQXW01000010.1"/>
</dbReference>
<keyword evidence="4 8" id="KW-0547">Nucleotide-binding</keyword>
<dbReference type="OrthoDB" id="9777460at2"/>
<accession>A0A430KPH5</accession>
<evidence type="ECO:0000256" key="5">
    <source>
        <dbReference type="ARBA" id="ARBA00022777"/>
    </source>
</evidence>
<evidence type="ECO:0000313" key="11">
    <source>
        <dbReference type="EMBL" id="RTE65366.1"/>
    </source>
</evidence>
<name>A0A430KPH5_9GAMM</name>
<dbReference type="GO" id="GO:0004413">
    <property type="term" value="F:homoserine kinase activity"/>
    <property type="evidence" value="ECO:0007669"/>
    <property type="project" value="UniProtKB-UniRule"/>
</dbReference>
<dbReference type="AlphaFoldDB" id="A0A430KPH5"/>
<dbReference type="Gene3D" id="3.90.1200.10">
    <property type="match status" value="1"/>
</dbReference>
<dbReference type="InterPro" id="IPR005280">
    <property type="entry name" value="Homoserine_kinase_II"/>
</dbReference>
<dbReference type="Pfam" id="PF01636">
    <property type="entry name" value="APH"/>
    <property type="match status" value="1"/>
</dbReference>
<dbReference type="NCBIfam" id="NF003558">
    <property type="entry name" value="PRK05231.1"/>
    <property type="match status" value="1"/>
</dbReference>
<dbReference type="EMBL" id="RQXW01000010">
    <property type="protein sequence ID" value="RTE65366.1"/>
    <property type="molecule type" value="Genomic_DNA"/>
</dbReference>
<protein>
    <recommendedName>
        <fullName evidence="8 9">Homoserine kinase</fullName>
        <shortName evidence="8">HK</shortName>
        <shortName evidence="8">HSK</shortName>
        <ecNumber evidence="8 9">2.7.1.39</ecNumber>
    </recommendedName>
</protein>
<dbReference type="EC" id="2.7.1.39" evidence="8 9"/>
<evidence type="ECO:0000313" key="12">
    <source>
        <dbReference type="Proteomes" id="UP000283087"/>
    </source>
</evidence>
<dbReference type="GO" id="GO:0005524">
    <property type="term" value="F:ATP binding"/>
    <property type="evidence" value="ECO:0007669"/>
    <property type="project" value="UniProtKB-KW"/>
</dbReference>
<dbReference type="HAMAP" id="MF_00301">
    <property type="entry name" value="Homoser_kinase_2"/>
    <property type="match status" value="1"/>
</dbReference>
<dbReference type="PANTHER" id="PTHR21064">
    <property type="entry name" value="AMINOGLYCOSIDE PHOSPHOTRANSFERASE DOMAIN-CONTAINING PROTEIN-RELATED"/>
    <property type="match status" value="1"/>
</dbReference>
<dbReference type="CDD" id="cd05153">
    <property type="entry name" value="HomoserineK_II"/>
    <property type="match status" value="1"/>
</dbReference>
<sequence length="317" mass="36027">MAVYTNISRTDLENLLQGIEQGQLVDFQGIEGGVENTNYFVTLRSDAGLTEEYVLTIFEELSQEEMPYFVELTTWLADRGCPVPFPFKDSDGIALKTVHNRPALLQPRLPGSHVAALTAAHCHQIGTALAEFHQAGRDFYLQRQAHRGVFWWRRESQHIADKLSPDDAALLRNEVALFDQLREQPWHLPQGVIHGDLFFDNALFQGDQLSAILDIYNACNGYLLFDLAIVANDWCVNPDGSIDPVRETALLNAYAAVRPFEENEYLAWPQLVRTAAMRFWLSRLIPALDPDSTQKIKDPSELRRILQYRIDHPAKLP</sequence>
<dbReference type="InterPro" id="IPR011009">
    <property type="entry name" value="Kinase-like_dom_sf"/>
</dbReference>
<dbReference type="Proteomes" id="UP000283087">
    <property type="component" value="Unassembled WGS sequence"/>
</dbReference>
<keyword evidence="3 8" id="KW-0791">Threonine biosynthesis</keyword>
<evidence type="ECO:0000256" key="3">
    <source>
        <dbReference type="ARBA" id="ARBA00022697"/>
    </source>
</evidence>